<feature type="region of interest" description="Disordered" evidence="1">
    <location>
        <begin position="160"/>
        <end position="215"/>
    </location>
</feature>
<dbReference type="STRING" id="47427.A0A2H3EY48"/>
<evidence type="ECO:0000313" key="3">
    <source>
        <dbReference type="Proteomes" id="UP000217790"/>
    </source>
</evidence>
<evidence type="ECO:0000313" key="2">
    <source>
        <dbReference type="EMBL" id="PBL04264.1"/>
    </source>
</evidence>
<reference evidence="3" key="1">
    <citation type="journal article" date="2017" name="Nat. Ecol. Evol.">
        <title>Genome expansion and lineage-specific genetic innovations in the forest pathogenic fungi Armillaria.</title>
        <authorList>
            <person name="Sipos G."/>
            <person name="Prasanna A.N."/>
            <person name="Walter M.C."/>
            <person name="O'Connor E."/>
            <person name="Balint B."/>
            <person name="Krizsan K."/>
            <person name="Kiss B."/>
            <person name="Hess J."/>
            <person name="Varga T."/>
            <person name="Slot J."/>
            <person name="Riley R."/>
            <person name="Boka B."/>
            <person name="Rigling D."/>
            <person name="Barry K."/>
            <person name="Lee J."/>
            <person name="Mihaltcheva S."/>
            <person name="LaButti K."/>
            <person name="Lipzen A."/>
            <person name="Waldron R."/>
            <person name="Moloney N.M."/>
            <person name="Sperisen C."/>
            <person name="Kredics L."/>
            <person name="Vagvoelgyi C."/>
            <person name="Patrignani A."/>
            <person name="Fitzpatrick D."/>
            <person name="Nagy I."/>
            <person name="Doyle S."/>
            <person name="Anderson J.B."/>
            <person name="Grigoriev I.V."/>
            <person name="Gueldener U."/>
            <person name="Muensterkoetter M."/>
            <person name="Nagy L.G."/>
        </authorList>
    </citation>
    <scope>NUCLEOTIDE SEQUENCE [LARGE SCALE GENOMIC DNA]</scope>
    <source>
        <strain evidence="3">Ar21-2</strain>
    </source>
</reference>
<accession>A0A2H3EY48</accession>
<gene>
    <name evidence="2" type="ORF">ARMGADRAFT_1022718</name>
</gene>
<proteinExistence type="predicted"/>
<evidence type="ECO:0000256" key="1">
    <source>
        <dbReference type="SAM" id="MobiDB-lite"/>
    </source>
</evidence>
<organism evidence="2 3">
    <name type="scientific">Armillaria gallica</name>
    <name type="common">Bulbous honey fungus</name>
    <name type="synonym">Armillaria bulbosa</name>
    <dbReference type="NCBI Taxonomy" id="47427"/>
    <lineage>
        <taxon>Eukaryota</taxon>
        <taxon>Fungi</taxon>
        <taxon>Dikarya</taxon>
        <taxon>Basidiomycota</taxon>
        <taxon>Agaricomycotina</taxon>
        <taxon>Agaricomycetes</taxon>
        <taxon>Agaricomycetidae</taxon>
        <taxon>Agaricales</taxon>
        <taxon>Marasmiineae</taxon>
        <taxon>Physalacriaceae</taxon>
        <taxon>Armillaria</taxon>
    </lineage>
</organism>
<sequence>MAQLSRMIIGMLPLQNNPVTGARCTAREAYQSLRCRYGGGNIQYALLKHKKLAVTNCTSIAAIPNFIQNWLNLAQTLKETTEYKNKIAHEIKYPTNFTKLSFHELVDKVLDEANGTLINHELSQMHPTTHSDTAPKAPHPQCGNPKCPYLLGHMTATCWHESGGDPGGKEKYEERRKAKQMPRANYAFSKTQGDDLPGDIQNDETNKSNTCTEPTESNEDIFYSYIPGTYESIQPMANTLLNLWDSNPKTFFSAM</sequence>
<dbReference type="AlphaFoldDB" id="A0A2H3EY48"/>
<protein>
    <submittedName>
        <fullName evidence="2">Uncharacterized protein</fullName>
    </submittedName>
</protein>
<dbReference type="Proteomes" id="UP000217790">
    <property type="component" value="Unassembled WGS sequence"/>
</dbReference>
<feature type="compositionally biased region" description="Basic and acidic residues" evidence="1">
    <location>
        <begin position="167"/>
        <end position="176"/>
    </location>
</feature>
<dbReference type="EMBL" id="KZ293644">
    <property type="protein sequence ID" value="PBL04264.1"/>
    <property type="molecule type" value="Genomic_DNA"/>
</dbReference>
<dbReference type="InParanoid" id="A0A2H3EY48"/>
<name>A0A2H3EY48_ARMGA</name>
<keyword evidence="3" id="KW-1185">Reference proteome</keyword>